<dbReference type="Gramene" id="TVU40492">
    <property type="protein sequence ID" value="TVU40492"/>
    <property type="gene ID" value="EJB05_13959"/>
</dbReference>
<feature type="region of interest" description="Disordered" evidence="1">
    <location>
        <begin position="221"/>
        <end position="255"/>
    </location>
</feature>
<dbReference type="PANTHER" id="PTHR33326">
    <property type="entry name" value="OS05G0543800 PROTEIN"/>
    <property type="match status" value="1"/>
</dbReference>
<sequence length="521" mass="58432">MCNRLWSIPLPWDWTPQIFDTEKEVIRCCIRSVSKPRSEKSATAPRVRQSAMYSDRPRRSRGNPERAQLPTVSPVEDDDNNVSSNNIGPTISDTSKFETLMINDSVPALDTTYSLSGRKLGNAKPATAPHIRQNAMYSDRPRRSRANPEQSQPPIVSPDVGSDLLDTTVMAPSVSEDPLSSWSQKVREIEDYFKEHTFDSMEAICEFFNSAGTSIRASAGVVEDEAMSEQSSPERSDAQPAMSSEYAQSVPAPGQYSKQQILQNGQKWMREEVMVAFQKYIERQDDLKGCDYKLDDLRSQCFSVENYDHIFHHFNFTVMMKRAGSADWTSVLYFAEVKEIFRRKMYFCCPLEPEENGHCYACKNQGIDELKHPVIGAYDRGSPDTVFPYMYDDDSSDESLPVKLDDEADEEYIFEDELWISDADLTLTASEAPPGSGRTPPQGKAGSAQPGMEPARSAPLAFHRPNPCSAATRRRRGPANQASSMDPLSAPELMHELIEDVLRRIPPDGPATLSRAALIRK</sequence>
<dbReference type="Proteomes" id="UP000324897">
    <property type="component" value="Chromosome 4"/>
</dbReference>
<protein>
    <recommendedName>
        <fullName evidence="2">DUF3615 domain-containing protein</fullName>
    </recommendedName>
</protein>
<name>A0A5J9VVN5_9POAL</name>
<feature type="region of interest" description="Disordered" evidence="1">
    <location>
        <begin position="120"/>
        <end position="162"/>
    </location>
</feature>
<evidence type="ECO:0000259" key="2">
    <source>
        <dbReference type="Pfam" id="PF12274"/>
    </source>
</evidence>
<accession>A0A5J9VVN5</accession>
<proteinExistence type="predicted"/>
<reference evidence="3 4" key="1">
    <citation type="journal article" date="2019" name="Sci. Rep.">
        <title>A high-quality genome of Eragrostis curvula grass provides insights into Poaceae evolution and supports new strategies to enhance forage quality.</title>
        <authorList>
            <person name="Carballo J."/>
            <person name="Santos B.A.C.M."/>
            <person name="Zappacosta D."/>
            <person name="Garbus I."/>
            <person name="Selva J.P."/>
            <person name="Gallo C.A."/>
            <person name="Diaz A."/>
            <person name="Albertini E."/>
            <person name="Caccamo M."/>
            <person name="Echenique V."/>
        </authorList>
    </citation>
    <scope>NUCLEOTIDE SEQUENCE [LARGE SCALE GENOMIC DNA]</scope>
    <source>
        <strain evidence="4">cv. Victoria</strain>
        <tissue evidence="3">Leaf</tissue>
    </source>
</reference>
<dbReference type="InterPro" id="IPR022059">
    <property type="entry name" value="DUF3615"/>
</dbReference>
<evidence type="ECO:0000313" key="4">
    <source>
        <dbReference type="Proteomes" id="UP000324897"/>
    </source>
</evidence>
<dbReference type="EMBL" id="RWGY01000007">
    <property type="protein sequence ID" value="TVU40492.1"/>
    <property type="molecule type" value="Genomic_DNA"/>
</dbReference>
<dbReference type="PANTHER" id="PTHR33326:SF38">
    <property type="entry name" value="EXPRESSED PROTEIN"/>
    <property type="match status" value="1"/>
</dbReference>
<evidence type="ECO:0000313" key="3">
    <source>
        <dbReference type="EMBL" id="TVU40492.1"/>
    </source>
</evidence>
<organism evidence="3 4">
    <name type="scientific">Eragrostis curvula</name>
    <name type="common">weeping love grass</name>
    <dbReference type="NCBI Taxonomy" id="38414"/>
    <lineage>
        <taxon>Eukaryota</taxon>
        <taxon>Viridiplantae</taxon>
        <taxon>Streptophyta</taxon>
        <taxon>Embryophyta</taxon>
        <taxon>Tracheophyta</taxon>
        <taxon>Spermatophyta</taxon>
        <taxon>Magnoliopsida</taxon>
        <taxon>Liliopsida</taxon>
        <taxon>Poales</taxon>
        <taxon>Poaceae</taxon>
        <taxon>PACMAD clade</taxon>
        <taxon>Chloridoideae</taxon>
        <taxon>Eragrostideae</taxon>
        <taxon>Eragrostidinae</taxon>
        <taxon>Eragrostis</taxon>
    </lineage>
</organism>
<feature type="domain" description="DUF3615" evidence="2">
    <location>
        <begin position="274"/>
        <end position="373"/>
    </location>
</feature>
<feature type="region of interest" description="Disordered" evidence="1">
    <location>
        <begin position="37"/>
        <end position="92"/>
    </location>
</feature>
<evidence type="ECO:0000256" key="1">
    <source>
        <dbReference type="SAM" id="MobiDB-lite"/>
    </source>
</evidence>
<keyword evidence="4" id="KW-1185">Reference proteome</keyword>
<feature type="region of interest" description="Disordered" evidence="1">
    <location>
        <begin position="428"/>
        <end position="490"/>
    </location>
</feature>
<gene>
    <name evidence="3" type="ORF">EJB05_13959</name>
</gene>
<dbReference type="Pfam" id="PF12274">
    <property type="entry name" value="DUF3615"/>
    <property type="match status" value="1"/>
</dbReference>
<comment type="caution">
    <text evidence="3">The sequence shown here is derived from an EMBL/GenBank/DDBJ whole genome shotgun (WGS) entry which is preliminary data.</text>
</comment>
<dbReference type="AlphaFoldDB" id="A0A5J9VVN5"/>